<keyword evidence="10" id="KW-1185">Reference proteome</keyword>
<evidence type="ECO:0000256" key="6">
    <source>
        <dbReference type="PIRNR" id="PIRNR015840"/>
    </source>
</evidence>
<evidence type="ECO:0000256" key="4">
    <source>
        <dbReference type="ARBA" id="ARBA00022989"/>
    </source>
</evidence>
<dbReference type="GO" id="GO:0005794">
    <property type="term" value="C:Golgi apparatus"/>
    <property type="evidence" value="ECO:0007669"/>
    <property type="project" value="TreeGrafter"/>
</dbReference>
<name>A0A1G4K5L9_9SACH</name>
<keyword evidence="5 6" id="KW-0472">Membrane</keyword>
<evidence type="ECO:0000256" key="8">
    <source>
        <dbReference type="SAM" id="Phobius"/>
    </source>
</evidence>
<comment type="subcellular location">
    <subcellularLocation>
        <location evidence="1">Membrane</location>
    </subcellularLocation>
</comment>
<feature type="region of interest" description="Disordered" evidence="7">
    <location>
        <begin position="17"/>
        <end position="55"/>
    </location>
</feature>
<organism evidence="9 10">
    <name type="scientific">Lachancea nothofagi CBS 11611</name>
    <dbReference type="NCBI Taxonomy" id="1266666"/>
    <lineage>
        <taxon>Eukaryota</taxon>
        <taxon>Fungi</taxon>
        <taxon>Dikarya</taxon>
        <taxon>Ascomycota</taxon>
        <taxon>Saccharomycotina</taxon>
        <taxon>Saccharomycetes</taxon>
        <taxon>Saccharomycetales</taxon>
        <taxon>Saccharomycetaceae</taxon>
        <taxon>Lachancea</taxon>
    </lineage>
</organism>
<sequence>MAHLSLKSVGNVFKKKDKELEAKEEDDDPDASEFEDDDEKRPKPQKSRRPKDTPFTQQRIACVNPVVTPRGVISFYIFLAAIFVIFGAVLLKVAMKVDQVLIYYHDCSMSAPTSSWGSMSEDQYRWEFHKNLTYNEAPQWRYIPPTSSDIGNGTCQIRFTTPHDLPKSVFVSYWVENFYGNHRRYVLSFSEDQINGKNTSVSTVKNNPGINCKPLTTNAEGKQYYPCGLIANSMFNDTFPMELMGIGNMQNYSLTNKGIAWSTDKNRYKKTELDYTQIAPPLNWIKQYPNGYNSTNIPDINTWEEFQNWMKAPAFSTFQRLIRRNDNDTLLAGEYQIDIGLNWPVREFSGKKGVFLTHGSSIGGKNNFLGVVYLVGGIICFAMALLLLVVSLITGRSVGDLKYLSWNREAN</sequence>
<evidence type="ECO:0000313" key="9">
    <source>
        <dbReference type="EMBL" id="SCU99070.1"/>
    </source>
</evidence>
<dbReference type="InterPro" id="IPR005045">
    <property type="entry name" value="CDC50/LEM3_fam"/>
</dbReference>
<keyword evidence="4 8" id="KW-1133">Transmembrane helix</keyword>
<evidence type="ECO:0000256" key="1">
    <source>
        <dbReference type="ARBA" id="ARBA00004370"/>
    </source>
</evidence>
<dbReference type="OrthoDB" id="340608at2759"/>
<evidence type="ECO:0000256" key="3">
    <source>
        <dbReference type="ARBA" id="ARBA00022692"/>
    </source>
</evidence>
<gene>
    <name evidence="9" type="ORF">LANO_0F00694G</name>
</gene>
<dbReference type="GO" id="GO:0005886">
    <property type="term" value="C:plasma membrane"/>
    <property type="evidence" value="ECO:0007669"/>
    <property type="project" value="TreeGrafter"/>
</dbReference>
<evidence type="ECO:0000256" key="2">
    <source>
        <dbReference type="ARBA" id="ARBA00009457"/>
    </source>
</evidence>
<dbReference type="AlphaFoldDB" id="A0A1G4K5L9"/>
<reference evidence="10" key="1">
    <citation type="submission" date="2016-03" db="EMBL/GenBank/DDBJ databases">
        <authorList>
            <person name="Devillers Hugo."/>
        </authorList>
    </citation>
    <scope>NUCLEOTIDE SEQUENCE [LARGE SCALE GENOMIC DNA]</scope>
</reference>
<dbReference type="EMBL" id="LT598452">
    <property type="protein sequence ID" value="SCU99070.1"/>
    <property type="molecule type" value="Genomic_DNA"/>
</dbReference>
<dbReference type="PANTHER" id="PTHR10926:SF20">
    <property type="entry name" value="PHOSPHOLIPID-TRANSPORTING ATPASE ACCESSORY SUBUNIT LEM3"/>
    <property type="match status" value="1"/>
</dbReference>
<feature type="transmembrane region" description="Helical" evidence="8">
    <location>
        <begin position="368"/>
        <end position="393"/>
    </location>
</feature>
<feature type="compositionally biased region" description="Acidic residues" evidence="7">
    <location>
        <begin position="22"/>
        <end position="38"/>
    </location>
</feature>
<evidence type="ECO:0000256" key="5">
    <source>
        <dbReference type="ARBA" id="ARBA00023136"/>
    </source>
</evidence>
<feature type="transmembrane region" description="Helical" evidence="8">
    <location>
        <begin position="73"/>
        <end position="91"/>
    </location>
</feature>
<dbReference type="GO" id="GO:0045332">
    <property type="term" value="P:phospholipid translocation"/>
    <property type="evidence" value="ECO:0007669"/>
    <property type="project" value="UniProtKB-UniRule"/>
</dbReference>
<dbReference type="Proteomes" id="UP000189911">
    <property type="component" value="Chromosome F"/>
</dbReference>
<evidence type="ECO:0000256" key="7">
    <source>
        <dbReference type="SAM" id="MobiDB-lite"/>
    </source>
</evidence>
<dbReference type="PIRSF" id="PIRSF015840">
    <property type="entry name" value="DUF284_TM_euk"/>
    <property type="match status" value="1"/>
</dbReference>
<dbReference type="Pfam" id="PF03381">
    <property type="entry name" value="CDC50"/>
    <property type="match status" value="1"/>
</dbReference>
<accession>A0A1G4K5L9</accession>
<proteinExistence type="inferred from homology"/>
<evidence type="ECO:0000313" key="10">
    <source>
        <dbReference type="Proteomes" id="UP000189911"/>
    </source>
</evidence>
<keyword evidence="3 8" id="KW-0812">Transmembrane</keyword>
<comment type="similarity">
    <text evidence="2 6">Belongs to the CDC50/LEM3 family.</text>
</comment>
<protein>
    <submittedName>
        <fullName evidence="9">LANO_0F00694g1_1</fullName>
    </submittedName>
</protein>
<dbReference type="PANTHER" id="PTHR10926">
    <property type="entry name" value="CELL CYCLE CONTROL PROTEIN 50"/>
    <property type="match status" value="1"/>
</dbReference>
<dbReference type="GO" id="GO:0005783">
    <property type="term" value="C:endoplasmic reticulum"/>
    <property type="evidence" value="ECO:0007669"/>
    <property type="project" value="TreeGrafter"/>
</dbReference>